<keyword evidence="7" id="KW-0808">Transferase</keyword>
<dbReference type="GO" id="GO:0043022">
    <property type="term" value="F:ribosome binding"/>
    <property type="evidence" value="ECO:0007669"/>
    <property type="project" value="TreeGrafter"/>
</dbReference>
<feature type="region of interest" description="Disordered" evidence="13">
    <location>
        <begin position="543"/>
        <end position="730"/>
    </location>
</feature>
<evidence type="ECO:0000256" key="11">
    <source>
        <dbReference type="ARBA" id="ARBA00035113"/>
    </source>
</evidence>
<evidence type="ECO:0000313" key="16">
    <source>
        <dbReference type="Proteomes" id="UP000262825"/>
    </source>
</evidence>
<dbReference type="GO" id="GO:0061630">
    <property type="term" value="F:ubiquitin protein ligase activity"/>
    <property type="evidence" value="ECO:0007669"/>
    <property type="project" value="UniProtKB-EC"/>
</dbReference>
<dbReference type="Gene3D" id="3.30.40.10">
    <property type="entry name" value="Zinc/RING finger domain, C3HC4 (zinc finger)"/>
    <property type="match status" value="1"/>
</dbReference>
<reference evidence="16" key="1">
    <citation type="submission" date="2018-06" db="EMBL/GenBank/DDBJ databases">
        <authorList>
            <person name="Guldener U."/>
        </authorList>
    </citation>
    <scope>NUCLEOTIDE SEQUENCE [LARGE SCALE GENOMIC DNA]</scope>
    <source>
        <strain evidence="16">UTAD17</strain>
    </source>
</reference>
<dbReference type="InterPro" id="IPR001841">
    <property type="entry name" value="Znf_RING"/>
</dbReference>
<dbReference type="PANTHER" id="PTHR22938">
    <property type="entry name" value="ZINC FINGER PROTEIN 598"/>
    <property type="match status" value="1"/>
</dbReference>
<dbReference type="GO" id="GO:0008270">
    <property type="term" value="F:zinc ion binding"/>
    <property type="evidence" value="ECO:0007669"/>
    <property type="project" value="UniProtKB-KW"/>
</dbReference>
<comment type="catalytic activity">
    <reaction evidence="1">
        <text>S-ubiquitinyl-[E2 ubiquitin-conjugating enzyme]-L-cysteine + [acceptor protein]-L-lysine = [E2 ubiquitin-conjugating enzyme]-L-cysteine + N(6)-ubiquitinyl-[acceptor protein]-L-lysine.</text>
        <dbReference type="EC" id="2.3.2.27"/>
    </reaction>
</comment>
<evidence type="ECO:0000313" key="15">
    <source>
        <dbReference type="EMBL" id="SSD61744.1"/>
    </source>
</evidence>
<evidence type="ECO:0000256" key="10">
    <source>
        <dbReference type="ARBA" id="ARBA00022833"/>
    </source>
</evidence>
<keyword evidence="10" id="KW-0862">Zinc</keyword>
<dbReference type="Pfam" id="PF23230">
    <property type="entry name" value="zf-C2H2_13"/>
    <property type="match status" value="1"/>
</dbReference>
<dbReference type="InterPro" id="IPR057634">
    <property type="entry name" value="PAH_ZNF598/HEL2"/>
</dbReference>
<comment type="subcellular location">
    <subcellularLocation>
        <location evidence="2">Cytoplasm</location>
    </subcellularLocation>
</comment>
<evidence type="ECO:0000256" key="8">
    <source>
        <dbReference type="ARBA" id="ARBA00022723"/>
    </source>
</evidence>
<gene>
    <name evidence="15" type="ORF">SCODWIG_03505</name>
</gene>
<name>A0A376BB04_9ASCO</name>
<dbReference type="InterPro" id="IPR013087">
    <property type="entry name" value="Znf_C2H2_type"/>
</dbReference>
<dbReference type="EC" id="2.3.2.27" evidence="4"/>
<dbReference type="GO" id="GO:0016567">
    <property type="term" value="P:protein ubiquitination"/>
    <property type="evidence" value="ECO:0007669"/>
    <property type="project" value="TreeGrafter"/>
</dbReference>
<dbReference type="AlphaFoldDB" id="A0A376BB04"/>
<protein>
    <recommendedName>
        <fullName evidence="4">RING-type E3 ubiquitin transferase</fullName>
        <ecNumber evidence="4">2.3.2.27</ecNumber>
    </recommendedName>
</protein>
<evidence type="ECO:0000256" key="2">
    <source>
        <dbReference type="ARBA" id="ARBA00004496"/>
    </source>
</evidence>
<dbReference type="CDD" id="cd16615">
    <property type="entry name" value="RING-HC_ZNF598"/>
    <property type="match status" value="1"/>
</dbReference>
<comment type="pathway">
    <text evidence="3">Protein modification; protein ubiquitination.</text>
</comment>
<organism evidence="15 16">
    <name type="scientific">Saccharomycodes ludwigii</name>
    <dbReference type="NCBI Taxonomy" id="36035"/>
    <lineage>
        <taxon>Eukaryota</taxon>
        <taxon>Fungi</taxon>
        <taxon>Dikarya</taxon>
        <taxon>Ascomycota</taxon>
        <taxon>Saccharomycotina</taxon>
        <taxon>Saccharomycetes</taxon>
        <taxon>Saccharomycodales</taxon>
        <taxon>Saccharomycodaceae</taxon>
        <taxon>Saccharomycodes</taxon>
    </lineage>
</organism>
<dbReference type="InterPro" id="IPR056437">
    <property type="entry name" value="Znf-C2H2_ZNF598/HEL2"/>
</dbReference>
<dbReference type="EMBL" id="UFAJ01000867">
    <property type="protein sequence ID" value="SSD61744.1"/>
    <property type="molecule type" value="Genomic_DNA"/>
</dbReference>
<keyword evidence="5" id="KW-0963">Cytoplasm</keyword>
<evidence type="ECO:0000256" key="3">
    <source>
        <dbReference type="ARBA" id="ARBA00004906"/>
    </source>
</evidence>
<dbReference type="Pfam" id="PF25447">
    <property type="entry name" value="RING_ZNF598"/>
    <property type="match status" value="1"/>
</dbReference>
<dbReference type="SUPFAM" id="SSF57850">
    <property type="entry name" value="RING/U-box"/>
    <property type="match status" value="1"/>
</dbReference>
<keyword evidence="9 12" id="KW-0863">Zinc-finger</keyword>
<dbReference type="Proteomes" id="UP000262825">
    <property type="component" value="Unassembled WGS sequence"/>
</dbReference>
<dbReference type="PANTHER" id="PTHR22938:SF0">
    <property type="entry name" value="E3 UBIQUITIN-PROTEIN LIGASE ZNF598"/>
    <property type="match status" value="1"/>
</dbReference>
<dbReference type="SMART" id="SM00355">
    <property type="entry name" value="ZnF_C2H2"/>
    <property type="match status" value="4"/>
</dbReference>
<sequence length="740" mass="83117">MSTPVNNNHPKSSSSTTNKKFRRTQGSGVTENINNSNKKKSKKPTNTAEITSWKRNEVHDNVSSNINTSNSNDKNDTKDDDFDTCIICTDELKYAALSPCHHKTCHKCTFRQRALYNKNQCLVCRTENDNLIFTEQVSKDYEDFKGTTDFSNPETFTNNYNIHFTSKEVETATLQLLKYNCPFGDTGEKDFGSFKKYNEHLKGQHDRTICMICAEHKNAFPSELPIFTHNQLRNHQVKGNSSTGFNGHPLCAFCNKLRFYGDDELYRHMRDKHEKCHICNQIDPNNPQYFKNYDQLFEHFQSAHYVCTVRSCLDAKFVVFKTDLDLQAHIAKEHGSLFGVGNNNGNSTNTFKLPITNGGRRFQSELSTFQPSFLNDNDVNRSANRGSNSNANNNNRHNGTIGTFIKTTNNTNSDNGDRTVQKLRMEERARHYLHYSSKELDKFVSINDNYIQNVIDVNALYDAYKKLFAEINESDISLLLYDFSHLFPENSTKNKELLKIYEKVNNTEELSSKFPSLRDALKSGVTNSDDNRKTHKTTSITAINTSNSTPSFKSNGSWNRFGNGGGGGGGGSSRSSGSSSAASRMNFPPLPTVVPKKKQQYPQPVKKNVPTVKSVLKTNVNTSATSGNNRINGSSVAISNTTNNNNNNNSKKNVKFSQEKFPPLPTITKKRAPLVSSIPDPKSWSNNSNTKDSNNDSNATLNLNKDSNNNNNNLSTASASIKGKKNGRKQKQQLLFHIGI</sequence>
<feature type="region of interest" description="Disordered" evidence="13">
    <location>
        <begin position="1"/>
        <end position="74"/>
    </location>
</feature>
<feature type="compositionally biased region" description="Gly residues" evidence="13">
    <location>
        <begin position="562"/>
        <end position="572"/>
    </location>
</feature>
<evidence type="ECO:0000256" key="5">
    <source>
        <dbReference type="ARBA" id="ARBA00022490"/>
    </source>
</evidence>
<feature type="compositionally biased region" description="Low complexity" evidence="13">
    <location>
        <begin position="639"/>
        <end position="651"/>
    </location>
</feature>
<keyword evidence="16" id="KW-1185">Reference proteome</keyword>
<dbReference type="InterPro" id="IPR013083">
    <property type="entry name" value="Znf_RING/FYVE/PHD"/>
</dbReference>
<dbReference type="GO" id="GO:0072344">
    <property type="term" value="P:rescue of stalled ribosome"/>
    <property type="evidence" value="ECO:0007669"/>
    <property type="project" value="InterPro"/>
</dbReference>
<evidence type="ECO:0000256" key="6">
    <source>
        <dbReference type="ARBA" id="ARBA00022553"/>
    </source>
</evidence>
<dbReference type="InterPro" id="IPR041888">
    <property type="entry name" value="RING-HC_ZNF598/HEL2"/>
</dbReference>
<feature type="compositionally biased region" description="Low complexity" evidence="13">
    <location>
        <begin position="573"/>
        <end position="584"/>
    </location>
</feature>
<evidence type="ECO:0000256" key="12">
    <source>
        <dbReference type="PROSITE-ProRule" id="PRU00175"/>
    </source>
</evidence>
<dbReference type="VEuPathDB" id="FungiDB:SCODWIG_03505"/>
<feature type="compositionally biased region" description="Low complexity" evidence="13">
    <location>
        <begin position="61"/>
        <end position="72"/>
    </location>
</feature>
<feature type="compositionally biased region" description="Low complexity" evidence="13">
    <location>
        <begin position="543"/>
        <end position="561"/>
    </location>
</feature>
<keyword evidence="6" id="KW-0597">Phosphoprotein</keyword>
<feature type="compositionally biased region" description="Low complexity" evidence="13">
    <location>
        <begin position="600"/>
        <end position="610"/>
    </location>
</feature>
<accession>A0A376BB04</accession>
<proteinExistence type="inferred from homology"/>
<comment type="similarity">
    <text evidence="11">Belongs to the ZNF598/HEL2 family.</text>
</comment>
<evidence type="ECO:0000256" key="4">
    <source>
        <dbReference type="ARBA" id="ARBA00012483"/>
    </source>
</evidence>
<dbReference type="PROSITE" id="PS50089">
    <property type="entry name" value="ZF_RING_2"/>
    <property type="match status" value="1"/>
</dbReference>
<feature type="compositionally biased region" description="Polar residues" evidence="13">
    <location>
        <begin position="1"/>
        <end position="33"/>
    </location>
</feature>
<dbReference type="InterPro" id="IPR044288">
    <property type="entry name" value="ZNF598/HEL2"/>
</dbReference>
<feature type="compositionally biased region" description="Low complexity" evidence="13">
    <location>
        <begin position="682"/>
        <end position="720"/>
    </location>
</feature>
<evidence type="ECO:0000256" key="9">
    <source>
        <dbReference type="ARBA" id="ARBA00022771"/>
    </source>
</evidence>
<feature type="compositionally biased region" description="Polar residues" evidence="13">
    <location>
        <begin position="616"/>
        <end position="638"/>
    </location>
</feature>
<evidence type="ECO:0000256" key="7">
    <source>
        <dbReference type="ARBA" id="ARBA00022679"/>
    </source>
</evidence>
<dbReference type="GO" id="GO:0005737">
    <property type="term" value="C:cytoplasm"/>
    <property type="evidence" value="ECO:0007669"/>
    <property type="project" value="UniProtKB-SubCell"/>
</dbReference>
<feature type="domain" description="RING-type" evidence="14">
    <location>
        <begin position="85"/>
        <end position="125"/>
    </location>
</feature>
<evidence type="ECO:0000259" key="14">
    <source>
        <dbReference type="PROSITE" id="PS50089"/>
    </source>
</evidence>
<evidence type="ECO:0000256" key="13">
    <source>
        <dbReference type="SAM" id="MobiDB-lite"/>
    </source>
</evidence>
<dbReference type="Pfam" id="PF23202">
    <property type="entry name" value="PAH_ZNF598"/>
    <property type="match status" value="1"/>
</dbReference>
<keyword evidence="8" id="KW-0479">Metal-binding</keyword>
<evidence type="ECO:0000256" key="1">
    <source>
        <dbReference type="ARBA" id="ARBA00000900"/>
    </source>
</evidence>